<dbReference type="AlphaFoldDB" id="A0A412PCI7"/>
<keyword evidence="4" id="KW-0324">Glycolysis</keyword>
<evidence type="ECO:0000256" key="2">
    <source>
        <dbReference type="ARBA" id="ARBA00010387"/>
    </source>
</evidence>
<dbReference type="PROSITE" id="PS50046">
    <property type="entry name" value="PHYTOCHROME_2"/>
    <property type="match status" value="1"/>
</dbReference>
<proteinExistence type="inferred from homology"/>
<dbReference type="NCBIfam" id="NF003784">
    <property type="entry name" value="PRK05377.1"/>
    <property type="match status" value="1"/>
</dbReference>
<dbReference type="PANTHER" id="PTHR11627">
    <property type="entry name" value="FRUCTOSE-BISPHOSPHATE ALDOLASE"/>
    <property type="match status" value="1"/>
</dbReference>
<dbReference type="Gene3D" id="3.20.20.70">
    <property type="entry name" value="Aldolase class I"/>
    <property type="match status" value="1"/>
</dbReference>
<dbReference type="Proteomes" id="UP000284731">
    <property type="component" value="Unassembled WGS sequence"/>
</dbReference>
<evidence type="ECO:0000256" key="6">
    <source>
        <dbReference type="ARBA" id="ARBA00029799"/>
    </source>
</evidence>
<dbReference type="EMBL" id="QRWX01000003">
    <property type="protein sequence ID" value="RGT54937.1"/>
    <property type="molecule type" value="Genomic_DNA"/>
</dbReference>
<dbReference type="InterPro" id="IPR016132">
    <property type="entry name" value="Phyto_chromo_attachment"/>
</dbReference>
<protein>
    <recommendedName>
        <fullName evidence="3">fructose-bisphosphate aldolase</fullName>
        <ecNumber evidence="3">4.1.2.13</ecNumber>
    </recommendedName>
    <alternativeName>
        <fullName evidence="6">Fructose-bisphosphate aldolase class I</fullName>
    </alternativeName>
</protein>
<reference evidence="8 9" key="1">
    <citation type="submission" date="2018-08" db="EMBL/GenBank/DDBJ databases">
        <title>A genome reference for cultivated species of the human gut microbiota.</title>
        <authorList>
            <person name="Zou Y."/>
            <person name="Xue W."/>
            <person name="Luo G."/>
        </authorList>
    </citation>
    <scope>NUCLEOTIDE SEQUENCE [LARGE SCALE GENOMIC DNA]</scope>
    <source>
        <strain evidence="8 9">AF18-46</strain>
    </source>
</reference>
<organism evidence="8 9">
    <name type="scientific">Solobacterium moorei</name>
    <dbReference type="NCBI Taxonomy" id="102148"/>
    <lineage>
        <taxon>Bacteria</taxon>
        <taxon>Bacillati</taxon>
        <taxon>Bacillota</taxon>
        <taxon>Erysipelotrichia</taxon>
        <taxon>Erysipelotrichales</taxon>
        <taxon>Erysipelotrichaceae</taxon>
        <taxon>Solobacterium</taxon>
    </lineage>
</organism>
<evidence type="ECO:0000256" key="1">
    <source>
        <dbReference type="ARBA" id="ARBA00004714"/>
    </source>
</evidence>
<feature type="domain" description="Phytochrome chromophore attachment site" evidence="7">
    <location>
        <begin position="122"/>
        <end position="256"/>
    </location>
</feature>
<keyword evidence="5" id="KW-0456">Lyase</keyword>
<evidence type="ECO:0000259" key="7">
    <source>
        <dbReference type="PROSITE" id="PS50046"/>
    </source>
</evidence>
<dbReference type="InterPro" id="IPR013785">
    <property type="entry name" value="Aldolase_TIM"/>
</dbReference>
<comment type="pathway">
    <text evidence="1">Carbohydrate degradation; glycolysis; D-glyceraldehyde 3-phosphate and glycerone phosphate from D-glucose: step 4/4.</text>
</comment>
<dbReference type="RefSeq" id="WP_006526766.1">
    <property type="nucleotide sequence ID" value="NZ_AP028934.1"/>
</dbReference>
<name>A0A412PCI7_9FIRM</name>
<evidence type="ECO:0000256" key="4">
    <source>
        <dbReference type="ARBA" id="ARBA00023152"/>
    </source>
</evidence>
<evidence type="ECO:0000313" key="8">
    <source>
        <dbReference type="EMBL" id="RGT54937.1"/>
    </source>
</evidence>
<sequence>MNQQQLKRMHSDLGFIAALDQSGGSTPKALLAYGLDQTAYANDEEMFDCVHQMRTRIIKTPSFNKDGILAAILFENTMDRTIDGKYTADYLWQEKGIVPILKIDKGLAEEKNHVKLMKPIPNLAETLKHAVEDRHIFGTKERSVIYDYDEQGIRDIIAQQFDIALQVWHAGAVAIIEPEVDIHNPHKAESEAFMLEVIKEHLAKLDSDVKVMFKLTIPTVNNLYADLMKDPHVVRVVALSGGYSQEEACHLLSLNHGMIASFSRAFAQDLRYQQTDEEFDATVKAAIAKIYAASIA</sequence>
<comment type="similarity">
    <text evidence="2">Belongs to the class I fructose-bisphosphate aldolase family.</text>
</comment>
<evidence type="ECO:0000256" key="5">
    <source>
        <dbReference type="ARBA" id="ARBA00023239"/>
    </source>
</evidence>
<dbReference type="SUPFAM" id="SSF51569">
    <property type="entry name" value="Aldolase"/>
    <property type="match status" value="1"/>
</dbReference>
<dbReference type="UniPathway" id="UPA00109">
    <property type="reaction ID" value="UER00183"/>
</dbReference>
<accession>A0A412PCI7</accession>
<dbReference type="InterPro" id="IPR000741">
    <property type="entry name" value="FBA_I"/>
</dbReference>
<dbReference type="GeneID" id="89618952"/>
<comment type="caution">
    <text evidence="8">The sequence shown here is derived from an EMBL/GenBank/DDBJ whole genome shotgun (WGS) entry which is preliminary data.</text>
</comment>
<evidence type="ECO:0000313" key="9">
    <source>
        <dbReference type="Proteomes" id="UP000284731"/>
    </source>
</evidence>
<gene>
    <name evidence="8" type="ORF">DWX20_07140</name>
</gene>
<evidence type="ECO:0000256" key="3">
    <source>
        <dbReference type="ARBA" id="ARBA00013068"/>
    </source>
</evidence>
<dbReference type="GO" id="GO:0004332">
    <property type="term" value="F:fructose-bisphosphate aldolase activity"/>
    <property type="evidence" value="ECO:0007669"/>
    <property type="project" value="UniProtKB-EC"/>
</dbReference>
<dbReference type="EC" id="4.1.2.13" evidence="3"/>
<dbReference type="GO" id="GO:0006096">
    <property type="term" value="P:glycolytic process"/>
    <property type="evidence" value="ECO:0007669"/>
    <property type="project" value="UniProtKB-UniPathway"/>
</dbReference>